<sequence>MKLFSLLAVLSATLTTSISAYDVEGNGICTVIPFGNGRDDSQQFEEAINATECTTITLPKPFTYSIQHRLYTDLTGKTLNVFGRLLFSDDLEYWINNSWMTDFQNLLTAWIMTGSNWTLNGGGFAEGGIDGNGQPWYSRARGVVNQPGRPMSLYIFNASDSLVKDFSVVQPQFWAFLVSQSSNITLDGVYVNATNHDPSEPAANPDAVFDGYNWVINTDGIDTYRSDSINIQNWVIQNGEDCVSFKGNSTNINVRNITCIGSRGFAVGSVGQYPDRFDNIQNVSVKDVVLYPTKNVSLTGAVYFKNWIGEQIGTPPNGGGGGAGDVKNLTFENFEFRAADQPVYIQTCLTYSDIDTTDLCNTSKVLMEDVTFINFRGNSSGTYNGTLVDLNCSSATPCRNFHFIDWNVTAPEQYDPVYSCINAENITGITCNSP</sequence>
<dbReference type="GO" id="GO:0005576">
    <property type="term" value="C:extracellular region"/>
    <property type="evidence" value="ECO:0007669"/>
    <property type="project" value="UniProtKB-SubCell"/>
</dbReference>
<evidence type="ECO:0000256" key="12">
    <source>
        <dbReference type="ARBA" id="ARBA00037312"/>
    </source>
</evidence>
<evidence type="ECO:0000256" key="7">
    <source>
        <dbReference type="ARBA" id="ARBA00023180"/>
    </source>
</evidence>
<gene>
    <name evidence="17" type="ORF">K435DRAFT_409523</name>
</gene>
<dbReference type="PANTHER" id="PTHR31736">
    <property type="match status" value="1"/>
</dbReference>
<evidence type="ECO:0000256" key="13">
    <source>
        <dbReference type="ARBA" id="ARBA00038933"/>
    </source>
</evidence>
<dbReference type="InterPro" id="IPR000743">
    <property type="entry name" value="Glyco_hydro_28"/>
</dbReference>
<evidence type="ECO:0000256" key="3">
    <source>
        <dbReference type="ARBA" id="ARBA00022525"/>
    </source>
</evidence>
<evidence type="ECO:0000256" key="2">
    <source>
        <dbReference type="ARBA" id="ARBA00008834"/>
    </source>
</evidence>
<evidence type="ECO:0000313" key="18">
    <source>
        <dbReference type="Proteomes" id="UP000297245"/>
    </source>
</evidence>
<dbReference type="Gene3D" id="2.160.20.10">
    <property type="entry name" value="Single-stranded right-handed beta-helix, Pectin lyase-like"/>
    <property type="match status" value="1"/>
</dbReference>
<evidence type="ECO:0000256" key="9">
    <source>
        <dbReference type="ARBA" id="ARBA00023295"/>
    </source>
</evidence>
<keyword evidence="7" id="KW-0325">Glycoprotein</keyword>
<dbReference type="Proteomes" id="UP000297245">
    <property type="component" value="Unassembled WGS sequence"/>
</dbReference>
<keyword evidence="9 15" id="KW-0326">Glycosidase</keyword>
<evidence type="ECO:0000256" key="16">
    <source>
        <dbReference type="SAM" id="SignalP"/>
    </source>
</evidence>
<organism evidence="17 18">
    <name type="scientific">Dendrothele bispora (strain CBS 962.96)</name>
    <dbReference type="NCBI Taxonomy" id="1314807"/>
    <lineage>
        <taxon>Eukaryota</taxon>
        <taxon>Fungi</taxon>
        <taxon>Dikarya</taxon>
        <taxon>Basidiomycota</taxon>
        <taxon>Agaricomycotina</taxon>
        <taxon>Agaricomycetes</taxon>
        <taxon>Agaricomycetidae</taxon>
        <taxon>Agaricales</taxon>
        <taxon>Agaricales incertae sedis</taxon>
        <taxon>Dendrothele</taxon>
    </lineage>
</organism>
<keyword evidence="3" id="KW-0964">Secreted</keyword>
<dbReference type="InterPro" id="IPR012334">
    <property type="entry name" value="Pectin_lyas_fold"/>
</dbReference>
<dbReference type="OrthoDB" id="187139at2759"/>
<keyword evidence="10" id="KW-0961">Cell wall biogenesis/degradation</keyword>
<dbReference type="InterPro" id="IPR011050">
    <property type="entry name" value="Pectin_lyase_fold/virulence"/>
</dbReference>
<evidence type="ECO:0000256" key="10">
    <source>
        <dbReference type="ARBA" id="ARBA00023316"/>
    </source>
</evidence>
<keyword evidence="11" id="KW-0624">Polysaccharide degradation</keyword>
<keyword evidence="8" id="KW-0119">Carbohydrate metabolism</keyword>
<feature type="chain" id="PRO_5020445105" description="galacturonan 1,4-alpha-galacturonidase" evidence="16">
    <location>
        <begin position="21"/>
        <end position="434"/>
    </location>
</feature>
<dbReference type="GO" id="GO:0071555">
    <property type="term" value="P:cell wall organization"/>
    <property type="evidence" value="ECO:0007669"/>
    <property type="project" value="UniProtKB-KW"/>
</dbReference>
<dbReference type="GO" id="GO:0004650">
    <property type="term" value="F:polygalacturonase activity"/>
    <property type="evidence" value="ECO:0007669"/>
    <property type="project" value="InterPro"/>
</dbReference>
<dbReference type="SUPFAM" id="SSF51126">
    <property type="entry name" value="Pectin lyase-like"/>
    <property type="match status" value="1"/>
</dbReference>
<dbReference type="GO" id="GO:0000272">
    <property type="term" value="P:polysaccharide catabolic process"/>
    <property type="evidence" value="ECO:0007669"/>
    <property type="project" value="UniProtKB-KW"/>
</dbReference>
<protein>
    <recommendedName>
        <fullName evidence="13">galacturonan 1,4-alpha-galacturonidase</fullName>
        <ecNumber evidence="13">3.2.1.67</ecNumber>
    </recommendedName>
</protein>
<accession>A0A4S8MF29</accession>
<evidence type="ECO:0000256" key="5">
    <source>
        <dbReference type="ARBA" id="ARBA00022801"/>
    </source>
</evidence>
<proteinExistence type="inferred from homology"/>
<name>A0A4S8MF29_DENBC</name>
<evidence type="ECO:0000256" key="14">
    <source>
        <dbReference type="ARBA" id="ARBA00048766"/>
    </source>
</evidence>
<keyword evidence="6" id="KW-1015">Disulfide bond</keyword>
<dbReference type="EC" id="3.2.1.67" evidence="13"/>
<comment type="subcellular location">
    <subcellularLocation>
        <location evidence="1">Secreted</location>
    </subcellularLocation>
</comment>
<comment type="similarity">
    <text evidence="2 15">Belongs to the glycosyl hydrolase 28 family.</text>
</comment>
<evidence type="ECO:0000256" key="6">
    <source>
        <dbReference type="ARBA" id="ARBA00023157"/>
    </source>
</evidence>
<evidence type="ECO:0000256" key="11">
    <source>
        <dbReference type="ARBA" id="ARBA00023326"/>
    </source>
</evidence>
<keyword evidence="4 16" id="KW-0732">Signal</keyword>
<dbReference type="AlphaFoldDB" id="A0A4S8MF29"/>
<dbReference type="PANTHER" id="PTHR31736:SF12">
    <property type="entry name" value="EXO-POLYGALACTURONASE, PUTATIVE-RELATED"/>
    <property type="match status" value="1"/>
</dbReference>
<evidence type="ECO:0000313" key="17">
    <source>
        <dbReference type="EMBL" id="THV01233.1"/>
    </source>
</evidence>
<evidence type="ECO:0000256" key="8">
    <source>
        <dbReference type="ARBA" id="ARBA00023277"/>
    </source>
</evidence>
<dbReference type="Pfam" id="PF00295">
    <property type="entry name" value="Glyco_hydro_28"/>
    <property type="match status" value="1"/>
</dbReference>
<evidence type="ECO:0000256" key="15">
    <source>
        <dbReference type="RuleBase" id="RU361169"/>
    </source>
</evidence>
<reference evidence="17 18" key="1">
    <citation type="journal article" date="2019" name="Nat. Ecol. Evol.">
        <title>Megaphylogeny resolves global patterns of mushroom evolution.</title>
        <authorList>
            <person name="Varga T."/>
            <person name="Krizsan K."/>
            <person name="Foldi C."/>
            <person name="Dima B."/>
            <person name="Sanchez-Garcia M."/>
            <person name="Sanchez-Ramirez S."/>
            <person name="Szollosi G.J."/>
            <person name="Szarkandi J.G."/>
            <person name="Papp V."/>
            <person name="Albert L."/>
            <person name="Andreopoulos W."/>
            <person name="Angelini C."/>
            <person name="Antonin V."/>
            <person name="Barry K.W."/>
            <person name="Bougher N.L."/>
            <person name="Buchanan P."/>
            <person name="Buyck B."/>
            <person name="Bense V."/>
            <person name="Catcheside P."/>
            <person name="Chovatia M."/>
            <person name="Cooper J."/>
            <person name="Damon W."/>
            <person name="Desjardin D."/>
            <person name="Finy P."/>
            <person name="Geml J."/>
            <person name="Haridas S."/>
            <person name="Hughes K."/>
            <person name="Justo A."/>
            <person name="Karasinski D."/>
            <person name="Kautmanova I."/>
            <person name="Kiss B."/>
            <person name="Kocsube S."/>
            <person name="Kotiranta H."/>
            <person name="LaButti K.M."/>
            <person name="Lechner B.E."/>
            <person name="Liimatainen K."/>
            <person name="Lipzen A."/>
            <person name="Lukacs Z."/>
            <person name="Mihaltcheva S."/>
            <person name="Morgado L.N."/>
            <person name="Niskanen T."/>
            <person name="Noordeloos M.E."/>
            <person name="Ohm R.A."/>
            <person name="Ortiz-Santana B."/>
            <person name="Ovrebo C."/>
            <person name="Racz N."/>
            <person name="Riley R."/>
            <person name="Savchenko A."/>
            <person name="Shiryaev A."/>
            <person name="Soop K."/>
            <person name="Spirin V."/>
            <person name="Szebenyi C."/>
            <person name="Tomsovsky M."/>
            <person name="Tulloss R.E."/>
            <person name="Uehling J."/>
            <person name="Grigoriev I.V."/>
            <person name="Vagvolgyi C."/>
            <person name="Papp T."/>
            <person name="Martin F.M."/>
            <person name="Miettinen O."/>
            <person name="Hibbett D.S."/>
            <person name="Nagy L.G."/>
        </authorList>
    </citation>
    <scope>NUCLEOTIDE SEQUENCE [LARGE SCALE GENOMIC DNA]</scope>
    <source>
        <strain evidence="17 18">CBS 962.96</strain>
    </source>
</reference>
<comment type="catalytic activity">
    <reaction evidence="14">
        <text>[(1-&gt;4)-alpha-D-galacturonosyl](n) + H2O = alpha-D-galacturonate + [(1-&gt;4)-alpha-D-galacturonosyl](n-1)</text>
        <dbReference type="Rhea" id="RHEA:14117"/>
        <dbReference type="Rhea" id="RHEA-COMP:14570"/>
        <dbReference type="Rhea" id="RHEA-COMP:14572"/>
        <dbReference type="ChEBI" id="CHEBI:15377"/>
        <dbReference type="ChEBI" id="CHEBI:58658"/>
        <dbReference type="ChEBI" id="CHEBI:140523"/>
        <dbReference type="EC" id="3.2.1.67"/>
    </reaction>
</comment>
<dbReference type="EMBL" id="ML179092">
    <property type="protein sequence ID" value="THV01233.1"/>
    <property type="molecule type" value="Genomic_DNA"/>
</dbReference>
<keyword evidence="18" id="KW-1185">Reference proteome</keyword>
<comment type="function">
    <text evidence="12">Specific in hydrolyzing the terminal glycosidic bond of polygalacturonic acid and oligogalacturonates.</text>
</comment>
<feature type="signal peptide" evidence="16">
    <location>
        <begin position="1"/>
        <end position="20"/>
    </location>
</feature>
<dbReference type="GO" id="GO:0047911">
    <property type="term" value="F:galacturan 1,4-alpha-galacturonidase activity"/>
    <property type="evidence" value="ECO:0007669"/>
    <property type="project" value="UniProtKB-EC"/>
</dbReference>
<evidence type="ECO:0000256" key="4">
    <source>
        <dbReference type="ARBA" id="ARBA00022729"/>
    </source>
</evidence>
<evidence type="ECO:0000256" key="1">
    <source>
        <dbReference type="ARBA" id="ARBA00004613"/>
    </source>
</evidence>
<keyword evidence="5 15" id="KW-0378">Hydrolase</keyword>